<accession>A0A8S5UYG1</accession>
<protein>
    <submittedName>
        <fullName evidence="2">Capsid protein</fullName>
    </submittedName>
</protein>
<feature type="transmembrane region" description="Helical" evidence="1">
    <location>
        <begin position="133"/>
        <end position="151"/>
    </location>
</feature>
<keyword evidence="1" id="KW-0472">Membrane</keyword>
<evidence type="ECO:0000256" key="1">
    <source>
        <dbReference type="SAM" id="Phobius"/>
    </source>
</evidence>
<dbReference type="EMBL" id="BK016167">
    <property type="protein sequence ID" value="DAF99535.1"/>
    <property type="molecule type" value="Genomic_DNA"/>
</dbReference>
<keyword evidence="1" id="KW-1133">Transmembrane helix</keyword>
<evidence type="ECO:0000313" key="2">
    <source>
        <dbReference type="EMBL" id="DAF99535.1"/>
    </source>
</evidence>
<name>A0A8S5UYG1_9CAUD</name>
<keyword evidence="1" id="KW-0812">Transmembrane</keyword>
<proteinExistence type="predicted"/>
<reference evidence="2" key="1">
    <citation type="journal article" date="2021" name="Proc. Natl. Acad. Sci. U.S.A.">
        <title>A Catalog of Tens of Thousands of Viruses from Human Metagenomes Reveals Hidden Associations with Chronic Diseases.</title>
        <authorList>
            <person name="Tisza M.J."/>
            <person name="Buck C.B."/>
        </authorList>
    </citation>
    <scope>NUCLEOTIDE SEQUENCE</scope>
    <source>
        <strain evidence="2">CthHz3</strain>
    </source>
</reference>
<organism evidence="2">
    <name type="scientific">Siphoviridae sp. cthHz3</name>
    <dbReference type="NCBI Taxonomy" id="2825614"/>
    <lineage>
        <taxon>Viruses</taxon>
        <taxon>Duplodnaviria</taxon>
        <taxon>Heunggongvirae</taxon>
        <taxon>Uroviricota</taxon>
        <taxon>Caudoviricetes</taxon>
    </lineage>
</organism>
<sequence>MMLRLLHICLFHEVTRMIDAGISKVIFRTDTEIKRSSSIRAFIKGYRITTATGKSKTEYNKTKEADNMTNENTVTQDQLKFAEQDANHKLDIINIKIDALTKSVNAISIKADGLDELKTTTAVLSEKESTTRALAWAIVVAIVGGLIKLILF</sequence>